<dbReference type="SUPFAM" id="SSF54001">
    <property type="entry name" value="Cysteine proteinases"/>
    <property type="match status" value="1"/>
</dbReference>
<reference evidence="4 5" key="1">
    <citation type="journal article" date="2016" name="Nat. Commun.">
        <title>Thousands of microbial genomes shed light on interconnected biogeochemical processes in an aquifer system.</title>
        <authorList>
            <person name="Anantharaman K."/>
            <person name="Brown C.T."/>
            <person name="Hug L.A."/>
            <person name="Sharon I."/>
            <person name="Castelle C.J."/>
            <person name="Probst A.J."/>
            <person name="Thomas B.C."/>
            <person name="Singh A."/>
            <person name="Wilkins M.J."/>
            <person name="Karaoz U."/>
            <person name="Brodie E.L."/>
            <person name="Williams K.H."/>
            <person name="Hubbard S.S."/>
            <person name="Banfield J.F."/>
        </authorList>
    </citation>
    <scope>NUCLEOTIDE SEQUENCE [LARGE SCALE GENOMIC DNA]</scope>
</reference>
<evidence type="ECO:0000313" key="5">
    <source>
        <dbReference type="Proteomes" id="UP000177250"/>
    </source>
</evidence>
<gene>
    <name evidence="4" type="ORF">A3B15_02530</name>
</gene>
<dbReference type="SMART" id="SM00645">
    <property type="entry name" value="Pept_C1"/>
    <property type="match status" value="1"/>
</dbReference>
<dbReference type="InterPro" id="IPR013128">
    <property type="entry name" value="Peptidase_C1A"/>
</dbReference>
<protein>
    <recommendedName>
        <fullName evidence="3">Fibronectin type-III domain-containing protein</fullName>
    </recommendedName>
</protein>
<name>A0A1G1YQB2_9BACT</name>
<dbReference type="Gene3D" id="2.60.40.10">
    <property type="entry name" value="Immunoglobulins"/>
    <property type="match status" value="1"/>
</dbReference>
<dbReference type="GO" id="GO:0006508">
    <property type="term" value="P:proteolysis"/>
    <property type="evidence" value="ECO:0007669"/>
    <property type="project" value="InterPro"/>
</dbReference>
<organism evidence="4 5">
    <name type="scientific">Candidatus Buchananbacteria bacterium RIFCSPLOWO2_01_FULL_45_31</name>
    <dbReference type="NCBI Taxonomy" id="1797545"/>
    <lineage>
        <taxon>Bacteria</taxon>
        <taxon>Candidatus Buchananiibacteriota</taxon>
    </lineage>
</organism>
<keyword evidence="2" id="KW-0472">Membrane</keyword>
<dbReference type="Gene3D" id="3.90.70.10">
    <property type="entry name" value="Cysteine proteinases"/>
    <property type="match status" value="1"/>
</dbReference>
<dbReference type="InterPro" id="IPR003961">
    <property type="entry name" value="FN3_dom"/>
</dbReference>
<evidence type="ECO:0000259" key="3">
    <source>
        <dbReference type="PROSITE" id="PS50853"/>
    </source>
</evidence>
<feature type="domain" description="Fibronectin type-III" evidence="3">
    <location>
        <begin position="663"/>
        <end position="756"/>
    </location>
</feature>
<dbReference type="STRING" id="1797545.A3B15_02530"/>
<evidence type="ECO:0000313" key="4">
    <source>
        <dbReference type="EMBL" id="OGY54484.1"/>
    </source>
</evidence>
<dbReference type="Proteomes" id="UP000177250">
    <property type="component" value="Unassembled WGS sequence"/>
</dbReference>
<dbReference type="PANTHER" id="PTHR12411">
    <property type="entry name" value="CYSTEINE PROTEASE FAMILY C1-RELATED"/>
    <property type="match status" value="1"/>
</dbReference>
<dbReference type="InterPro" id="IPR000668">
    <property type="entry name" value="Peptidase_C1A_C"/>
</dbReference>
<dbReference type="SUPFAM" id="SSF49265">
    <property type="entry name" value="Fibronectin type III"/>
    <property type="match status" value="1"/>
</dbReference>
<dbReference type="EMBL" id="MHIO01000001">
    <property type="protein sequence ID" value="OGY54484.1"/>
    <property type="molecule type" value="Genomic_DNA"/>
</dbReference>
<dbReference type="Pfam" id="PF00041">
    <property type="entry name" value="fn3"/>
    <property type="match status" value="1"/>
</dbReference>
<dbReference type="InterPro" id="IPR036116">
    <property type="entry name" value="FN3_sf"/>
</dbReference>
<comment type="caution">
    <text evidence="4">The sequence shown here is derived from an EMBL/GenBank/DDBJ whole genome shotgun (WGS) entry which is preliminary data.</text>
</comment>
<sequence length="756" mass="81981">MSNKITATKTKISTGLALGIIAVVAVAAAVAVGLNISAGLPAASPLFDREGLSEFSPVIAEKAAPSAVKVNQQYSAGSNYSLKISKPLSSLSVSGKITLASGAGLARIVLVDKNQKEYLVYESYSLLADKKSFKIDNICEETCLLDSVNPDYLRIEVVDANLKLNKVHYATSAGAKSGDVETQRKSLKSSQDSYKIKQINEQIKAKKMKWTAGETSVSKMSYADKKKLFISQDGTPVSELPDLQGFEYYKGGIFELKPTLKQATEKSTKSAKTSDSDIIVPDSWDWRNVHGENWMTSVKDQGPAGTCQAFAFMGGMEAQINLYYNNRVNIDLSEQIKPDCSFPGGEIEELIPRTGDYGYEPEAPDENCDPYAWRREIKGSPYCNYNYICSDWKERVWKSELKNKIIHIGEELVLNPDRISINPKEAKSINMLKEILIKRGPFRLDIISMQHAMVLEGYKTEKTTNEIIWIFKNSWGADWGENGYGEMKGILEDILAGILLSGPFTPPTNHSYWPAGFDNTIKCVDKDNDGYCNWGISEVKPSTCPVSCKPEKDCNDSNNKLGSFISDKDYNCCKIGKNCHSFADAATVPAPACVPKTCAQLGKNCGSWSNGCGTNINCGTCSAGKTCTNGVCACIPKTCAQLGKTCGSWSNGCGTNINCGTCAPASPTGVTANKGSGRNKITVAWHNPAGIDSLKLQRRTATGSWSTIATLSSKTTTYINTGLSCTSLYKYRIIAHNAGGDSSPSSETALVRPSCL</sequence>
<evidence type="ECO:0000256" key="1">
    <source>
        <dbReference type="ARBA" id="ARBA00008455"/>
    </source>
</evidence>
<dbReference type="CDD" id="cd00063">
    <property type="entry name" value="FN3"/>
    <property type="match status" value="1"/>
</dbReference>
<keyword evidence="2" id="KW-1133">Transmembrane helix</keyword>
<dbReference type="Pfam" id="PF00112">
    <property type="entry name" value="Peptidase_C1"/>
    <property type="match status" value="1"/>
</dbReference>
<comment type="similarity">
    <text evidence="1">Belongs to the peptidase C1 family.</text>
</comment>
<proteinExistence type="inferred from homology"/>
<dbReference type="PROSITE" id="PS50853">
    <property type="entry name" value="FN3"/>
    <property type="match status" value="1"/>
</dbReference>
<dbReference type="SMART" id="SM00060">
    <property type="entry name" value="FN3"/>
    <property type="match status" value="1"/>
</dbReference>
<evidence type="ECO:0000256" key="2">
    <source>
        <dbReference type="SAM" id="Phobius"/>
    </source>
</evidence>
<accession>A0A1G1YQB2</accession>
<dbReference type="AlphaFoldDB" id="A0A1G1YQB2"/>
<keyword evidence="2" id="KW-0812">Transmembrane</keyword>
<dbReference type="GO" id="GO:0008234">
    <property type="term" value="F:cysteine-type peptidase activity"/>
    <property type="evidence" value="ECO:0007669"/>
    <property type="project" value="InterPro"/>
</dbReference>
<dbReference type="CDD" id="cd02619">
    <property type="entry name" value="Peptidase_C1"/>
    <property type="match status" value="1"/>
</dbReference>
<dbReference type="InterPro" id="IPR013783">
    <property type="entry name" value="Ig-like_fold"/>
</dbReference>
<dbReference type="InterPro" id="IPR038765">
    <property type="entry name" value="Papain-like_cys_pep_sf"/>
</dbReference>
<feature type="transmembrane region" description="Helical" evidence="2">
    <location>
        <begin position="12"/>
        <end position="34"/>
    </location>
</feature>